<name>A0AAV3NZ63_LITER</name>
<evidence type="ECO:0000256" key="1">
    <source>
        <dbReference type="ARBA" id="ARBA00007626"/>
    </source>
</evidence>
<dbReference type="InterPro" id="IPR011990">
    <property type="entry name" value="TPR-like_helical_dom_sf"/>
</dbReference>
<proteinExistence type="inferred from homology"/>
<dbReference type="Pfam" id="PF01535">
    <property type="entry name" value="PPR"/>
    <property type="match status" value="3"/>
</dbReference>
<feature type="compositionally biased region" description="Basic residues" evidence="4">
    <location>
        <begin position="512"/>
        <end position="531"/>
    </location>
</feature>
<feature type="repeat" description="PPR" evidence="3">
    <location>
        <begin position="460"/>
        <end position="494"/>
    </location>
</feature>
<evidence type="ECO:0000256" key="3">
    <source>
        <dbReference type="PROSITE-ProRule" id="PRU00708"/>
    </source>
</evidence>
<dbReference type="PROSITE" id="PS51375">
    <property type="entry name" value="PPR"/>
    <property type="match status" value="5"/>
</dbReference>
<dbReference type="InterPro" id="IPR050667">
    <property type="entry name" value="PPR-containing_protein"/>
</dbReference>
<gene>
    <name evidence="5" type="ORF">LIER_03815</name>
</gene>
<dbReference type="PANTHER" id="PTHR47939">
    <property type="entry name" value="MEMBRANE-ASSOCIATED SALT-INDUCIBLE PROTEIN-LIKE"/>
    <property type="match status" value="1"/>
</dbReference>
<keyword evidence="6" id="KW-1185">Reference proteome</keyword>
<dbReference type="Pfam" id="PF13041">
    <property type="entry name" value="PPR_2"/>
    <property type="match status" value="1"/>
</dbReference>
<feature type="region of interest" description="Disordered" evidence="4">
    <location>
        <begin position="509"/>
        <end position="547"/>
    </location>
</feature>
<evidence type="ECO:0008006" key="7">
    <source>
        <dbReference type="Google" id="ProtNLM"/>
    </source>
</evidence>
<protein>
    <recommendedName>
        <fullName evidence="7">Pentatricopeptide repeat-containing protein</fullName>
    </recommendedName>
</protein>
<comment type="similarity">
    <text evidence="1">Belongs to the PPR family. P subfamily.</text>
</comment>
<evidence type="ECO:0000313" key="5">
    <source>
        <dbReference type="EMBL" id="GAA0143043.1"/>
    </source>
</evidence>
<dbReference type="PANTHER" id="PTHR47939:SF5">
    <property type="entry name" value="PENTACOTRIPEPTIDE-REPEAT REGION OF PRORP DOMAIN-CONTAINING PROTEIN"/>
    <property type="match status" value="1"/>
</dbReference>
<dbReference type="Gene3D" id="1.25.40.10">
    <property type="entry name" value="Tetratricopeptide repeat domain"/>
    <property type="match status" value="3"/>
</dbReference>
<evidence type="ECO:0000256" key="4">
    <source>
        <dbReference type="SAM" id="MobiDB-lite"/>
    </source>
</evidence>
<feature type="repeat" description="PPR" evidence="3">
    <location>
        <begin position="253"/>
        <end position="288"/>
    </location>
</feature>
<feature type="repeat" description="PPR" evidence="3">
    <location>
        <begin position="324"/>
        <end position="358"/>
    </location>
</feature>
<accession>A0AAV3NZ63</accession>
<keyword evidence="2" id="KW-0677">Repeat</keyword>
<dbReference type="Proteomes" id="UP001454036">
    <property type="component" value="Unassembled WGS sequence"/>
</dbReference>
<feature type="repeat" description="PPR" evidence="3">
    <location>
        <begin position="359"/>
        <end position="393"/>
    </location>
</feature>
<sequence length="547" mass="62832">MRTLFFLIRTLHKTHRIIAFAPHPNPIPKLNPHVPFGPFYQRHFIAAFYQTATRPFHANQENLHHLIKLPDFGEYVNQNNQIDQLGIHDFSQSIQKAKDFASGDEAISFLDDLGAKPSKDSVFSAIWELREEWKLAFLVFKWGQKWGCTTEKSSHLMVWLLGNHQKFSTAWSVIYDLHSASIDTELAMLILIDRYVAANCPGKAIETFQTMEKFRLSPDQRTFLTFLDILCRHGNIEEAEEYLFLNKKLFPLDTQSYNIILNGWCNVIVDVYEAKRVWREMSKNCILPDGASYVHMISCFSKVGNLFDSLRLYDEMQKRGWIPGAEVYNSLIYVLTSENCLNEALKIVDRMKEIGLQPNSSTYNSMILPLCDAMKTGEAKTVLAMMIEDNAGPTIDTYHAFLGNGNFEITLEVLNNMKDASLGPTNDTFLIVLDKLFKLKQPGNALKIWEEMDQYNIIPGQAHYNAMMEGLAKHGLLVEAKRFHMEIISKGMFVDPKLNKLIEEPVDESCHNKGRRKLSSTSTRHIKRSKQKQYANSSSHRSQRAYE</sequence>
<reference evidence="5 6" key="1">
    <citation type="submission" date="2024-01" db="EMBL/GenBank/DDBJ databases">
        <title>The complete chloroplast genome sequence of Lithospermum erythrorhizon: insights into the phylogenetic relationship among Boraginaceae species and the maternal lineages of purple gromwells.</title>
        <authorList>
            <person name="Okada T."/>
            <person name="Watanabe K."/>
        </authorList>
    </citation>
    <scope>NUCLEOTIDE SEQUENCE [LARGE SCALE GENOMIC DNA]</scope>
</reference>
<dbReference type="EMBL" id="BAABME010000470">
    <property type="protein sequence ID" value="GAA0143043.1"/>
    <property type="molecule type" value="Genomic_DNA"/>
</dbReference>
<feature type="repeat" description="PPR" evidence="3">
    <location>
        <begin position="289"/>
        <end position="323"/>
    </location>
</feature>
<dbReference type="InterPro" id="IPR002885">
    <property type="entry name" value="PPR_rpt"/>
</dbReference>
<evidence type="ECO:0000256" key="2">
    <source>
        <dbReference type="ARBA" id="ARBA00022737"/>
    </source>
</evidence>
<dbReference type="AlphaFoldDB" id="A0AAV3NZ63"/>
<organism evidence="5 6">
    <name type="scientific">Lithospermum erythrorhizon</name>
    <name type="common">Purple gromwell</name>
    <name type="synonym">Lithospermum officinale var. erythrorhizon</name>
    <dbReference type="NCBI Taxonomy" id="34254"/>
    <lineage>
        <taxon>Eukaryota</taxon>
        <taxon>Viridiplantae</taxon>
        <taxon>Streptophyta</taxon>
        <taxon>Embryophyta</taxon>
        <taxon>Tracheophyta</taxon>
        <taxon>Spermatophyta</taxon>
        <taxon>Magnoliopsida</taxon>
        <taxon>eudicotyledons</taxon>
        <taxon>Gunneridae</taxon>
        <taxon>Pentapetalae</taxon>
        <taxon>asterids</taxon>
        <taxon>lamiids</taxon>
        <taxon>Boraginales</taxon>
        <taxon>Boraginaceae</taxon>
        <taxon>Boraginoideae</taxon>
        <taxon>Lithospermeae</taxon>
        <taxon>Lithospermum</taxon>
    </lineage>
</organism>
<comment type="caution">
    <text evidence="5">The sequence shown here is derived from an EMBL/GenBank/DDBJ whole genome shotgun (WGS) entry which is preliminary data.</text>
</comment>
<dbReference type="NCBIfam" id="TIGR00756">
    <property type="entry name" value="PPR"/>
    <property type="match status" value="3"/>
</dbReference>
<evidence type="ECO:0000313" key="6">
    <source>
        <dbReference type="Proteomes" id="UP001454036"/>
    </source>
</evidence>